<dbReference type="Pfam" id="PF01479">
    <property type="entry name" value="S4"/>
    <property type="match status" value="1"/>
</dbReference>
<name>A0A1F6TM65_9PROT</name>
<proteinExistence type="inferred from homology"/>
<dbReference type="EMBL" id="MFSU01000088">
    <property type="protein sequence ID" value="OGI46221.1"/>
    <property type="molecule type" value="Genomic_DNA"/>
</dbReference>
<evidence type="ECO:0000256" key="4">
    <source>
        <dbReference type="PROSITE-ProRule" id="PRU00182"/>
    </source>
</evidence>
<dbReference type="AlphaFoldDB" id="A0A1F6TM65"/>
<dbReference type="InterPro" id="IPR000748">
    <property type="entry name" value="PsdUridine_synth_RsuA/RluB/E/F"/>
</dbReference>
<dbReference type="GO" id="GO:0000455">
    <property type="term" value="P:enzyme-directed rRNA pseudouridine synthesis"/>
    <property type="evidence" value="ECO:0007669"/>
    <property type="project" value="UniProtKB-ARBA"/>
</dbReference>
<evidence type="ECO:0000256" key="3">
    <source>
        <dbReference type="ARBA" id="ARBA00023235"/>
    </source>
</evidence>
<gene>
    <name evidence="7" type="ORF">A2151_02695</name>
</gene>
<comment type="similarity">
    <text evidence="1">Belongs to the pseudouridine synthase RsuA family.</text>
</comment>
<organism evidence="7 8">
    <name type="scientific">Candidatus Muproteobacteria bacterium RBG_16_65_34</name>
    <dbReference type="NCBI Taxonomy" id="1817760"/>
    <lineage>
        <taxon>Bacteria</taxon>
        <taxon>Pseudomonadati</taxon>
        <taxon>Pseudomonadota</taxon>
        <taxon>Candidatus Muproteobacteria</taxon>
    </lineage>
</organism>
<reference evidence="7 8" key="1">
    <citation type="journal article" date="2016" name="Nat. Commun.">
        <title>Thousands of microbial genomes shed light on interconnected biogeochemical processes in an aquifer system.</title>
        <authorList>
            <person name="Anantharaman K."/>
            <person name="Brown C.T."/>
            <person name="Hug L.A."/>
            <person name="Sharon I."/>
            <person name="Castelle C.J."/>
            <person name="Probst A.J."/>
            <person name="Thomas B.C."/>
            <person name="Singh A."/>
            <person name="Wilkins M.J."/>
            <person name="Karaoz U."/>
            <person name="Brodie E.L."/>
            <person name="Williams K.H."/>
            <person name="Hubbard S.S."/>
            <person name="Banfield J.F."/>
        </authorList>
    </citation>
    <scope>NUCLEOTIDE SEQUENCE [LARGE SCALE GENOMIC DNA]</scope>
</reference>
<dbReference type="InterPro" id="IPR020103">
    <property type="entry name" value="PsdUridine_synth_cat_dom_sf"/>
</dbReference>
<protein>
    <recommendedName>
        <fullName evidence="6">RNA-binding S4 domain-containing protein</fullName>
    </recommendedName>
</protein>
<evidence type="ECO:0000313" key="8">
    <source>
        <dbReference type="Proteomes" id="UP000178885"/>
    </source>
</evidence>
<dbReference type="GO" id="GO:0120159">
    <property type="term" value="F:rRNA pseudouridine synthase activity"/>
    <property type="evidence" value="ECO:0007669"/>
    <property type="project" value="UniProtKB-ARBA"/>
</dbReference>
<feature type="compositionally biased region" description="Basic residues" evidence="5">
    <location>
        <begin position="268"/>
        <end position="292"/>
    </location>
</feature>
<keyword evidence="3" id="KW-0413">Isomerase</keyword>
<evidence type="ECO:0000256" key="2">
    <source>
        <dbReference type="ARBA" id="ARBA00022884"/>
    </source>
</evidence>
<dbReference type="SMART" id="SM00363">
    <property type="entry name" value="S4"/>
    <property type="match status" value="1"/>
</dbReference>
<dbReference type="CDD" id="cd00165">
    <property type="entry name" value="S4"/>
    <property type="match status" value="1"/>
</dbReference>
<dbReference type="InterPro" id="IPR036986">
    <property type="entry name" value="S4_RNA-bd_sf"/>
</dbReference>
<evidence type="ECO:0000259" key="6">
    <source>
        <dbReference type="SMART" id="SM00363"/>
    </source>
</evidence>
<dbReference type="SUPFAM" id="SSF55174">
    <property type="entry name" value="Alpha-L RNA-binding motif"/>
    <property type="match status" value="1"/>
</dbReference>
<dbReference type="Pfam" id="PF00849">
    <property type="entry name" value="PseudoU_synth_2"/>
    <property type="match status" value="1"/>
</dbReference>
<dbReference type="Gene3D" id="3.30.2350.10">
    <property type="entry name" value="Pseudouridine synthase"/>
    <property type="match status" value="1"/>
</dbReference>
<dbReference type="Proteomes" id="UP000178885">
    <property type="component" value="Unassembled WGS sequence"/>
</dbReference>
<dbReference type="FunFam" id="3.10.290.10:FF:000003">
    <property type="entry name" value="Pseudouridine synthase"/>
    <property type="match status" value="1"/>
</dbReference>
<feature type="region of interest" description="Disordered" evidence="5">
    <location>
        <begin position="247"/>
        <end position="292"/>
    </location>
</feature>
<dbReference type="InterPro" id="IPR002942">
    <property type="entry name" value="S4_RNA-bd"/>
</dbReference>
<dbReference type="NCBIfam" id="NF007976">
    <property type="entry name" value="PRK10700.1"/>
    <property type="match status" value="1"/>
</dbReference>
<comment type="caution">
    <text evidence="7">The sequence shown here is derived from an EMBL/GenBank/DDBJ whole genome shotgun (WGS) entry which is preliminary data.</text>
</comment>
<accession>A0A1F6TM65</accession>
<dbReference type="Gene3D" id="3.10.290.10">
    <property type="entry name" value="RNA-binding S4 domain"/>
    <property type="match status" value="1"/>
</dbReference>
<keyword evidence="2 4" id="KW-0694">RNA-binding</keyword>
<evidence type="ECO:0000256" key="1">
    <source>
        <dbReference type="ARBA" id="ARBA00008348"/>
    </source>
</evidence>
<evidence type="ECO:0000313" key="7">
    <source>
        <dbReference type="EMBL" id="OGI46221.1"/>
    </source>
</evidence>
<feature type="domain" description="RNA-binding S4" evidence="6">
    <location>
        <begin position="10"/>
        <end position="67"/>
    </location>
</feature>
<dbReference type="InterPro" id="IPR006145">
    <property type="entry name" value="PsdUridine_synth_RsuA/RluA"/>
</dbReference>
<dbReference type="GO" id="GO:0003723">
    <property type="term" value="F:RNA binding"/>
    <property type="evidence" value="ECO:0007669"/>
    <property type="project" value="UniProtKB-KW"/>
</dbReference>
<dbReference type="NCBIfam" id="TIGR00093">
    <property type="entry name" value="pseudouridine synthase"/>
    <property type="match status" value="1"/>
</dbReference>
<dbReference type="PROSITE" id="PS50889">
    <property type="entry name" value="S4"/>
    <property type="match status" value="1"/>
</dbReference>
<dbReference type="STRING" id="1817760.A2151_02695"/>
<dbReference type="InterPro" id="IPR050343">
    <property type="entry name" value="RsuA_PseudoU_synthase"/>
</dbReference>
<evidence type="ECO:0000256" key="5">
    <source>
        <dbReference type="SAM" id="MobiDB-lite"/>
    </source>
</evidence>
<dbReference type="PANTHER" id="PTHR47683:SF3">
    <property type="entry name" value="RIBOSOMAL LARGE SUBUNIT PSEUDOURIDINE SYNTHASE B"/>
    <property type="match status" value="1"/>
</dbReference>
<sequence>MGSAKVPPGERLQKVLARLGLGSRRQIEGWIEEGRIMVDGRPAQLGERVMPEARIALDGRVVPTERVATKPRTLIYHKPEGEVCTPSDAQGRPSVFVNLPKLRHARWIVIAPLDFGTSGILLLTTDGELAHRLTHPSREVEREYAVRILGEASDEMLARLKEGVMLEDGPARFDTIVDAGGTGANRWYHVTFKEARNRDVRRLWEAVRAAVSRVIRVRYGNVQLPRHVRPKRSEDLAQDQAAELYRSVGLEPPSSLEMSAAPQIRGRGPARSRAPARGRGGRNPRKKIRQRT</sequence>
<dbReference type="SUPFAM" id="SSF55120">
    <property type="entry name" value="Pseudouridine synthase"/>
    <property type="match status" value="1"/>
</dbReference>
<dbReference type="PANTHER" id="PTHR47683">
    <property type="entry name" value="PSEUDOURIDINE SYNTHASE FAMILY PROTEIN-RELATED"/>
    <property type="match status" value="1"/>
</dbReference>